<dbReference type="AlphaFoldDB" id="A0A210RZB4"/>
<dbReference type="GO" id="GO:0016787">
    <property type="term" value="F:hydrolase activity"/>
    <property type="evidence" value="ECO:0007669"/>
    <property type="project" value="InterPro"/>
</dbReference>
<keyword evidence="3" id="KW-1185">Reference proteome</keyword>
<sequence>MALTQTASAPLCQAPDPEIRSPKIAFPSGAVDCHAHVCGPASQYPYAQERIYTPPDATLESYKDLLKMLGVDRAVLVQPSVYGTDNRAMLAALNIYPEQLRGVAVIPSNLQDITDAYLEELHSAGVRGIRCNIVDVADKSAELPIQNLKDLANRIKPFGWHLELLMHVNEYPDLAKVFENFPVDLVFGHFGYSHAKHGIQNEGFLGLLELLKSNRAWAKMTGPYRICDGGLPYLDMRPLNDAVIKANPRRLVWGTDWPHVMVKKQMPHDADLCDLLGSWVVDENLRKSILVDNPCILYDFAAPN</sequence>
<dbReference type="EMBL" id="NAIA01000002">
    <property type="protein sequence ID" value="OWF66240.1"/>
    <property type="molecule type" value="Genomic_DNA"/>
</dbReference>
<accession>A0A210RZB4</accession>
<evidence type="ECO:0000259" key="1">
    <source>
        <dbReference type="Pfam" id="PF04909"/>
    </source>
</evidence>
<evidence type="ECO:0000313" key="3">
    <source>
        <dbReference type="Proteomes" id="UP000196880"/>
    </source>
</evidence>
<dbReference type="InterPro" id="IPR052358">
    <property type="entry name" value="Aro_Compnd_Degr_Hydrolases"/>
</dbReference>
<proteinExistence type="predicted"/>
<feature type="domain" description="Amidohydrolase-related" evidence="1">
    <location>
        <begin position="31"/>
        <end position="300"/>
    </location>
</feature>
<dbReference type="InterPro" id="IPR006680">
    <property type="entry name" value="Amidohydro-rel"/>
</dbReference>
<dbReference type="Pfam" id="PF04909">
    <property type="entry name" value="Amidohydro_2"/>
    <property type="match status" value="1"/>
</dbReference>
<evidence type="ECO:0000313" key="2">
    <source>
        <dbReference type="EMBL" id="OWF66240.1"/>
    </source>
</evidence>
<dbReference type="Gene3D" id="3.20.20.140">
    <property type="entry name" value="Metal-dependent hydrolases"/>
    <property type="match status" value="1"/>
</dbReference>
<reference evidence="2 3" key="1">
    <citation type="submission" date="2017-03" db="EMBL/GenBank/DDBJ databases">
        <title>New species Polynucleobacter sp. MWH-EgelM1-30-B4.</title>
        <authorList>
            <person name="Hahn M.W."/>
        </authorList>
    </citation>
    <scope>NUCLEOTIDE SEQUENCE [LARGE SCALE GENOMIC DNA]</scope>
    <source>
        <strain evidence="2 3">MWH-EgelM1-30-B4</strain>
    </source>
</reference>
<name>A0A210RZB4_9BURK</name>
<dbReference type="Proteomes" id="UP000196880">
    <property type="component" value="Unassembled WGS sequence"/>
</dbReference>
<dbReference type="PANTHER" id="PTHR35563:SF2">
    <property type="entry name" value="BARREL METAL-DEPENDENT HYDROLASE, PUTATIVE (AFU_ORTHOLOGUE AFUA_1G16240)-RELATED"/>
    <property type="match status" value="1"/>
</dbReference>
<protein>
    <recommendedName>
        <fullName evidence="1">Amidohydrolase-related domain-containing protein</fullName>
    </recommendedName>
</protein>
<dbReference type="InterPro" id="IPR032466">
    <property type="entry name" value="Metal_Hydrolase"/>
</dbReference>
<dbReference type="PANTHER" id="PTHR35563">
    <property type="entry name" value="BARREL METAL-DEPENDENT HYDROLASE, PUTATIVE (AFU_ORTHOLOGUE AFUA_1G16240)-RELATED"/>
    <property type="match status" value="1"/>
</dbReference>
<gene>
    <name evidence="2" type="ORF">B6A14_03320</name>
</gene>
<organism evidence="2 3">
    <name type="scientific">Polynucleobacter hirudinilacicola</name>
    <dbReference type="NCBI Taxonomy" id="1743166"/>
    <lineage>
        <taxon>Bacteria</taxon>
        <taxon>Pseudomonadati</taxon>
        <taxon>Pseudomonadota</taxon>
        <taxon>Betaproteobacteria</taxon>
        <taxon>Burkholderiales</taxon>
        <taxon>Burkholderiaceae</taxon>
        <taxon>Polynucleobacter</taxon>
    </lineage>
</organism>
<dbReference type="SUPFAM" id="SSF51556">
    <property type="entry name" value="Metallo-dependent hydrolases"/>
    <property type="match status" value="1"/>
</dbReference>
<comment type="caution">
    <text evidence="2">The sequence shown here is derived from an EMBL/GenBank/DDBJ whole genome shotgun (WGS) entry which is preliminary data.</text>
</comment>